<evidence type="ECO:0000313" key="2">
    <source>
        <dbReference type="EMBL" id="MCC2126831.1"/>
    </source>
</evidence>
<dbReference type="RefSeq" id="WP_118770791.1">
    <property type="nucleotide sequence ID" value="NZ_JAJEPS010000011.1"/>
</dbReference>
<accession>A0AAE3DCJ1</accession>
<dbReference type="AlphaFoldDB" id="A0AAE3DCJ1"/>
<protein>
    <submittedName>
        <fullName evidence="2">Zinc ribbon domain-containing protein</fullName>
    </submittedName>
</protein>
<dbReference type="Proteomes" id="UP001198220">
    <property type="component" value="Unassembled WGS sequence"/>
</dbReference>
<dbReference type="EMBL" id="JAJEPS010000011">
    <property type="protein sequence ID" value="MCC2126831.1"/>
    <property type="molecule type" value="Genomic_DNA"/>
</dbReference>
<keyword evidence="1" id="KW-0472">Membrane</keyword>
<name>A0AAE3DCJ1_9FIRM</name>
<keyword evidence="3" id="KW-1185">Reference proteome</keyword>
<evidence type="ECO:0000256" key="1">
    <source>
        <dbReference type="SAM" id="Phobius"/>
    </source>
</evidence>
<proteinExistence type="predicted"/>
<gene>
    <name evidence="2" type="ORF">LKD36_11700</name>
</gene>
<organism evidence="2 3">
    <name type="scientific">Hominiventricola filiformis</name>
    <dbReference type="NCBI Taxonomy" id="2885352"/>
    <lineage>
        <taxon>Bacteria</taxon>
        <taxon>Bacillati</taxon>
        <taxon>Bacillota</taxon>
        <taxon>Clostridia</taxon>
        <taxon>Lachnospirales</taxon>
        <taxon>Lachnospiraceae</taxon>
        <taxon>Hominiventricola</taxon>
    </lineage>
</organism>
<comment type="caution">
    <text evidence="2">The sequence shown here is derived from an EMBL/GenBank/DDBJ whole genome shotgun (WGS) entry which is preliminary data.</text>
</comment>
<feature type="transmembrane region" description="Helical" evidence="1">
    <location>
        <begin position="69"/>
        <end position="87"/>
    </location>
</feature>
<keyword evidence="1" id="KW-1133">Transmembrane helix</keyword>
<evidence type="ECO:0000313" key="3">
    <source>
        <dbReference type="Proteomes" id="UP001198220"/>
    </source>
</evidence>
<keyword evidence="1" id="KW-0812">Transmembrane</keyword>
<reference evidence="2 3" key="1">
    <citation type="submission" date="2021-10" db="EMBL/GenBank/DDBJ databases">
        <title>Anaerobic single-cell dispensing facilitates the cultivation of human gut bacteria.</title>
        <authorList>
            <person name="Afrizal A."/>
        </authorList>
    </citation>
    <scope>NUCLEOTIDE SEQUENCE [LARGE SCALE GENOMIC DNA]</scope>
    <source>
        <strain evidence="2 3">CLA-AA-H276</strain>
    </source>
</reference>
<sequence>MIKCQNCGADIEELVPRCPYCGAMNEPGAEHKYMQDLYKLKDDLEDLGDMPQEEISDEVKIHAKFTGKAFGLIVLIVLLLVGIFLFLRFSGDLIWKAHEVITHTRSADAREQMQWERKHFPQLDAWYEEENYEAIQNFFNETDEAADGIQYNYSNWEHWGLMAFYDPWRECMDLWNRVKNGGETYSYEFQSALYDALTMSYDRALFPLKDEKDCEQADAWIADADAFVKEVYDMDEQEIQDLKAKAEKDGFLNYKVIYQYVEENKSEM</sequence>